<dbReference type="AlphaFoldDB" id="A0A6H1ZC07"/>
<protein>
    <submittedName>
        <fullName evidence="1">Uncharacterized protein</fullName>
    </submittedName>
</protein>
<gene>
    <name evidence="1" type="ORF">TM448A00161_0054</name>
    <name evidence="2" type="ORF">TM448B00459_0044</name>
</gene>
<name>A0A6H1ZC07_9ZZZZ</name>
<evidence type="ECO:0000313" key="1">
    <source>
        <dbReference type="EMBL" id="QJA44907.1"/>
    </source>
</evidence>
<sequence length="78" mass="8533">MARQALTLSNNFHNTTTTIRLLPGEIITARRAAGIRRRLCGVQGCTCGDDLGRRGHQEKTALELTPGRDRGTWEAALS</sequence>
<organism evidence="1">
    <name type="scientific">viral metagenome</name>
    <dbReference type="NCBI Taxonomy" id="1070528"/>
    <lineage>
        <taxon>unclassified sequences</taxon>
        <taxon>metagenomes</taxon>
        <taxon>organismal metagenomes</taxon>
    </lineage>
</organism>
<reference evidence="1" key="1">
    <citation type="submission" date="2020-03" db="EMBL/GenBank/DDBJ databases">
        <title>The deep terrestrial virosphere.</title>
        <authorList>
            <person name="Holmfeldt K."/>
            <person name="Nilsson E."/>
            <person name="Simone D."/>
            <person name="Lopez-Fernandez M."/>
            <person name="Wu X."/>
            <person name="de Brujin I."/>
            <person name="Lundin D."/>
            <person name="Andersson A."/>
            <person name="Bertilsson S."/>
            <person name="Dopson M."/>
        </authorList>
    </citation>
    <scope>NUCLEOTIDE SEQUENCE</scope>
    <source>
        <strain evidence="1">TM448A00161</strain>
        <strain evidence="2">TM448B00459</strain>
    </source>
</reference>
<dbReference type="EMBL" id="MT144623">
    <property type="protein sequence ID" value="QJH95589.1"/>
    <property type="molecule type" value="Genomic_DNA"/>
</dbReference>
<proteinExistence type="predicted"/>
<accession>A0A6H1ZC07</accession>
<evidence type="ECO:0000313" key="2">
    <source>
        <dbReference type="EMBL" id="QJH95589.1"/>
    </source>
</evidence>
<dbReference type="EMBL" id="MT143982">
    <property type="protein sequence ID" value="QJA44907.1"/>
    <property type="molecule type" value="Genomic_DNA"/>
</dbReference>